<dbReference type="Pfam" id="PF00291">
    <property type="entry name" value="PALP"/>
    <property type="match status" value="1"/>
</dbReference>
<dbReference type="AlphaFoldDB" id="A0A1I3DWY1"/>
<dbReference type="PANTHER" id="PTHR48078:SF6">
    <property type="entry name" value="L-THREONINE DEHYDRATASE CATABOLIC TDCB"/>
    <property type="match status" value="1"/>
</dbReference>
<organism evidence="5 6">
    <name type="scientific">Selenomonas ruminantium</name>
    <dbReference type="NCBI Taxonomy" id="971"/>
    <lineage>
        <taxon>Bacteria</taxon>
        <taxon>Bacillati</taxon>
        <taxon>Bacillota</taxon>
        <taxon>Negativicutes</taxon>
        <taxon>Selenomonadales</taxon>
        <taxon>Selenomonadaceae</taxon>
        <taxon>Selenomonas</taxon>
    </lineage>
</organism>
<dbReference type="PROSITE" id="PS00165">
    <property type="entry name" value="DEHYDRATASE_SER_THR"/>
    <property type="match status" value="1"/>
</dbReference>
<dbReference type="EMBL" id="FOQK01000008">
    <property type="protein sequence ID" value="SFH91195.1"/>
    <property type="molecule type" value="Genomic_DNA"/>
</dbReference>
<comment type="cofactor">
    <cofactor evidence="1">
        <name>pyridoxal 5'-phosphate</name>
        <dbReference type="ChEBI" id="CHEBI:597326"/>
    </cofactor>
</comment>
<dbReference type="GO" id="GO:0030170">
    <property type="term" value="F:pyridoxal phosphate binding"/>
    <property type="evidence" value="ECO:0007669"/>
    <property type="project" value="InterPro"/>
</dbReference>
<evidence type="ECO:0000256" key="1">
    <source>
        <dbReference type="ARBA" id="ARBA00001933"/>
    </source>
</evidence>
<dbReference type="InterPro" id="IPR050147">
    <property type="entry name" value="Ser/Thr_Dehydratase"/>
</dbReference>
<evidence type="ECO:0000313" key="6">
    <source>
        <dbReference type="Proteomes" id="UP000183639"/>
    </source>
</evidence>
<dbReference type="RefSeq" id="WP_075442826.1">
    <property type="nucleotide sequence ID" value="NZ_FOQK01000008.1"/>
</dbReference>
<dbReference type="Gene3D" id="3.40.50.1100">
    <property type="match status" value="2"/>
</dbReference>
<dbReference type="GO" id="GO:0004794">
    <property type="term" value="F:threonine deaminase activity"/>
    <property type="evidence" value="ECO:0007669"/>
    <property type="project" value="TreeGrafter"/>
</dbReference>
<dbReference type="GO" id="GO:0006565">
    <property type="term" value="P:L-serine catabolic process"/>
    <property type="evidence" value="ECO:0007669"/>
    <property type="project" value="TreeGrafter"/>
</dbReference>
<evidence type="ECO:0000256" key="3">
    <source>
        <dbReference type="ARBA" id="ARBA00023239"/>
    </source>
</evidence>
<dbReference type="OrthoDB" id="9778118at2"/>
<accession>A0A1I3DWY1</accession>
<dbReference type="Proteomes" id="UP000183639">
    <property type="component" value="Unassembled WGS sequence"/>
</dbReference>
<evidence type="ECO:0000313" key="5">
    <source>
        <dbReference type="EMBL" id="SFH91195.1"/>
    </source>
</evidence>
<gene>
    <name evidence="5" type="ORF">SAMN04487861_10837</name>
</gene>
<keyword evidence="3" id="KW-0456">Lyase</keyword>
<dbReference type="InterPro" id="IPR036052">
    <property type="entry name" value="TrpB-like_PALP_sf"/>
</dbReference>
<sequence length="331" mass="36549">MYFYCEKCKKQYPLNSHSYMCECGGMFRLHKDADDEPVHEISLGEFQTPLLPFRDGKLEFLLKLENLLPTGSFKDRGAYTLINEIHHLGVKKIALDSAGNAGAAIAAYAAAAGMECTVYVPDDVSNELVTQIEAYGAKIIKVANGRMKACAAVKQNLGDAYYASHVYNPLFFEGMKSIAKEMYEQLGGHVPDYIFVPVGNGTLLIGLFLGFMEIGRLPHFVAVQSRKCAPLYDAYHGLPEQPKKTTIAEAIRIEQPKRLDWMIEAIKASNGDVVTIEDCEILRAKKHLAHCGIYVEMTSAAALAGAEKFFQSGKPDNYRVVVPLTGNGLKR</sequence>
<evidence type="ECO:0000259" key="4">
    <source>
        <dbReference type="Pfam" id="PF00291"/>
    </source>
</evidence>
<dbReference type="GO" id="GO:0009097">
    <property type="term" value="P:isoleucine biosynthetic process"/>
    <property type="evidence" value="ECO:0007669"/>
    <property type="project" value="TreeGrafter"/>
</dbReference>
<feature type="domain" description="Tryptophan synthase beta chain-like PALP" evidence="4">
    <location>
        <begin position="41"/>
        <end position="326"/>
    </location>
</feature>
<reference evidence="5 6" key="1">
    <citation type="submission" date="2016-10" db="EMBL/GenBank/DDBJ databases">
        <authorList>
            <person name="de Groot N.N."/>
        </authorList>
    </citation>
    <scope>NUCLEOTIDE SEQUENCE [LARGE SCALE GENOMIC DNA]</scope>
    <source>
        <strain evidence="5 6">Z108</strain>
    </source>
</reference>
<name>A0A1I3DWY1_SELRU</name>
<dbReference type="InterPro" id="IPR001926">
    <property type="entry name" value="TrpB-like_PALP"/>
</dbReference>
<dbReference type="GO" id="GO:0003941">
    <property type="term" value="F:L-serine ammonia-lyase activity"/>
    <property type="evidence" value="ECO:0007669"/>
    <property type="project" value="TreeGrafter"/>
</dbReference>
<dbReference type="SUPFAM" id="SSF53686">
    <property type="entry name" value="Tryptophan synthase beta subunit-like PLP-dependent enzymes"/>
    <property type="match status" value="1"/>
</dbReference>
<proteinExistence type="predicted"/>
<dbReference type="GO" id="GO:0006567">
    <property type="term" value="P:L-threonine catabolic process"/>
    <property type="evidence" value="ECO:0007669"/>
    <property type="project" value="TreeGrafter"/>
</dbReference>
<dbReference type="PANTHER" id="PTHR48078">
    <property type="entry name" value="THREONINE DEHYDRATASE, MITOCHONDRIAL-RELATED"/>
    <property type="match status" value="1"/>
</dbReference>
<dbReference type="InterPro" id="IPR000634">
    <property type="entry name" value="Ser/Thr_deHydtase_PyrdxlP-BS"/>
</dbReference>
<evidence type="ECO:0000256" key="2">
    <source>
        <dbReference type="ARBA" id="ARBA00022898"/>
    </source>
</evidence>
<keyword evidence="2" id="KW-0663">Pyridoxal phosphate</keyword>
<protein>
    <submittedName>
        <fullName evidence="5">Threonine synthase</fullName>
    </submittedName>
</protein>